<feature type="binding site" evidence="11">
    <location>
        <position position="151"/>
    </location>
    <ligand>
        <name>Mg(2+)</name>
        <dbReference type="ChEBI" id="CHEBI:18420"/>
    </ligand>
</feature>
<dbReference type="KEGG" id="sulg:FJR48_09850"/>
<keyword evidence="5 10" id="KW-0479">Metal-binding</keyword>
<dbReference type="InterPro" id="IPR003374">
    <property type="entry name" value="ApbE-like_sf"/>
</dbReference>
<keyword evidence="13" id="KW-1185">Reference proteome</keyword>
<gene>
    <name evidence="12" type="ORF">FJR48_09850</name>
</gene>
<dbReference type="GO" id="GO:0016740">
    <property type="term" value="F:transferase activity"/>
    <property type="evidence" value="ECO:0007669"/>
    <property type="project" value="UniProtKB-UniRule"/>
</dbReference>
<evidence type="ECO:0000256" key="5">
    <source>
        <dbReference type="ARBA" id="ARBA00022723"/>
    </source>
</evidence>
<feature type="binding site" evidence="11">
    <location>
        <position position="258"/>
    </location>
    <ligand>
        <name>Mg(2+)</name>
        <dbReference type="ChEBI" id="CHEBI:18420"/>
    </ligand>
</feature>
<dbReference type="PANTHER" id="PTHR30040">
    <property type="entry name" value="THIAMINE BIOSYNTHESIS LIPOPROTEIN APBE"/>
    <property type="match status" value="1"/>
</dbReference>
<feature type="binding site" evidence="11">
    <location>
        <position position="262"/>
    </location>
    <ligand>
        <name>Mg(2+)</name>
        <dbReference type="ChEBI" id="CHEBI:18420"/>
    </ligand>
</feature>
<keyword evidence="7 10" id="KW-0460">Magnesium</keyword>
<dbReference type="EC" id="2.7.1.180" evidence="1 10"/>
<dbReference type="EMBL" id="CP043617">
    <property type="protein sequence ID" value="QFR50010.1"/>
    <property type="molecule type" value="Genomic_DNA"/>
</dbReference>
<evidence type="ECO:0000313" key="12">
    <source>
        <dbReference type="EMBL" id="QFR50010.1"/>
    </source>
</evidence>
<name>A0A5P8P391_9BACT</name>
<dbReference type="GO" id="GO:0046872">
    <property type="term" value="F:metal ion binding"/>
    <property type="evidence" value="ECO:0007669"/>
    <property type="project" value="UniProtKB-UniRule"/>
</dbReference>
<evidence type="ECO:0000256" key="2">
    <source>
        <dbReference type="ARBA" id="ARBA00016337"/>
    </source>
</evidence>
<organism evidence="12 13">
    <name type="scientific">Sulfurimonas lithotrophica</name>
    <dbReference type="NCBI Taxonomy" id="2590022"/>
    <lineage>
        <taxon>Bacteria</taxon>
        <taxon>Pseudomonadati</taxon>
        <taxon>Campylobacterota</taxon>
        <taxon>Epsilonproteobacteria</taxon>
        <taxon>Campylobacterales</taxon>
        <taxon>Sulfurimonadaceae</taxon>
        <taxon>Sulfurimonas</taxon>
    </lineage>
</organism>
<evidence type="ECO:0000256" key="4">
    <source>
        <dbReference type="ARBA" id="ARBA00022679"/>
    </source>
</evidence>
<dbReference type="SUPFAM" id="SSF143631">
    <property type="entry name" value="ApbE-like"/>
    <property type="match status" value="1"/>
</dbReference>
<dbReference type="PIRSF" id="PIRSF006268">
    <property type="entry name" value="ApbE"/>
    <property type="match status" value="1"/>
</dbReference>
<evidence type="ECO:0000256" key="8">
    <source>
        <dbReference type="ARBA" id="ARBA00031306"/>
    </source>
</evidence>
<keyword evidence="6 10" id="KW-0274">FAD</keyword>
<accession>A0A5P8P391</accession>
<evidence type="ECO:0000256" key="7">
    <source>
        <dbReference type="ARBA" id="ARBA00022842"/>
    </source>
</evidence>
<dbReference type="RefSeq" id="WP_152307958.1">
    <property type="nucleotide sequence ID" value="NZ_CP043617.1"/>
</dbReference>
<dbReference type="AlphaFoldDB" id="A0A5P8P391"/>
<protein>
    <recommendedName>
        <fullName evidence="2 10">FAD:protein FMN transferase</fullName>
        <ecNumber evidence="1 10">2.7.1.180</ecNumber>
    </recommendedName>
    <alternativeName>
        <fullName evidence="8 10">Flavin transferase</fullName>
    </alternativeName>
</protein>
<evidence type="ECO:0000256" key="9">
    <source>
        <dbReference type="ARBA" id="ARBA00048540"/>
    </source>
</evidence>
<dbReference type="Gene3D" id="3.10.520.10">
    <property type="entry name" value="ApbE-like domains"/>
    <property type="match status" value="1"/>
</dbReference>
<evidence type="ECO:0000256" key="11">
    <source>
        <dbReference type="PIRSR" id="PIRSR006268-2"/>
    </source>
</evidence>
<dbReference type="PANTHER" id="PTHR30040:SF2">
    <property type="entry name" value="FAD:PROTEIN FMN TRANSFERASE"/>
    <property type="match status" value="1"/>
</dbReference>
<sequence>MKYLILLFLFTTLLLSSTRTKVLMGTFASISLEKNPQLIEEGFEIIKDVENSLSTYKPKSTVQTLNKDRYVKLDLYTYEVLKLCQKYYEKTDGYFNVAIGNISKQLYRFGENRTYIPHPKVLKSTLTSFRDIKFNSYEASLEAKIKLDFGGMGKGYAVDKVKEYYLKNNIKKAQISLSGDIACIGRCKVGVQNPFKENSSIFKINTKQNISSISTSGTYNRYVKNQKNTHLIDPYSKKPQVSFSSITLVSSLPNADIDAYATAASVMPFSKSIKFLDSLPLAYIIVTATKEILISKNYMQYFDLSISENVKYNQNRYIYYE</sequence>
<evidence type="ECO:0000256" key="6">
    <source>
        <dbReference type="ARBA" id="ARBA00022827"/>
    </source>
</evidence>
<comment type="cofactor">
    <cofactor evidence="11">
        <name>Mg(2+)</name>
        <dbReference type="ChEBI" id="CHEBI:18420"/>
    </cofactor>
    <cofactor evidence="11">
        <name>Mn(2+)</name>
        <dbReference type="ChEBI" id="CHEBI:29035"/>
    </cofactor>
    <text evidence="11">Magnesium. Can also use manganese.</text>
</comment>
<keyword evidence="3 10" id="KW-0285">Flavoprotein</keyword>
<evidence type="ECO:0000256" key="10">
    <source>
        <dbReference type="PIRNR" id="PIRNR006268"/>
    </source>
</evidence>
<dbReference type="InterPro" id="IPR024932">
    <property type="entry name" value="ApbE"/>
</dbReference>
<dbReference type="Pfam" id="PF02424">
    <property type="entry name" value="ApbE"/>
    <property type="match status" value="1"/>
</dbReference>
<comment type="catalytic activity">
    <reaction evidence="9 10">
        <text>L-threonyl-[protein] + FAD = FMN-L-threonyl-[protein] + AMP + H(+)</text>
        <dbReference type="Rhea" id="RHEA:36847"/>
        <dbReference type="Rhea" id="RHEA-COMP:11060"/>
        <dbReference type="Rhea" id="RHEA-COMP:11061"/>
        <dbReference type="ChEBI" id="CHEBI:15378"/>
        <dbReference type="ChEBI" id="CHEBI:30013"/>
        <dbReference type="ChEBI" id="CHEBI:57692"/>
        <dbReference type="ChEBI" id="CHEBI:74257"/>
        <dbReference type="ChEBI" id="CHEBI:456215"/>
        <dbReference type="EC" id="2.7.1.180"/>
    </reaction>
</comment>
<evidence type="ECO:0000313" key="13">
    <source>
        <dbReference type="Proteomes" id="UP000326944"/>
    </source>
</evidence>
<evidence type="ECO:0000256" key="3">
    <source>
        <dbReference type="ARBA" id="ARBA00022630"/>
    </source>
</evidence>
<dbReference type="Proteomes" id="UP000326944">
    <property type="component" value="Chromosome"/>
</dbReference>
<dbReference type="OrthoDB" id="9778595at2"/>
<comment type="similarity">
    <text evidence="10">Belongs to the ApbE family.</text>
</comment>
<proteinExistence type="inferred from homology"/>
<keyword evidence="4 10" id="KW-0808">Transferase</keyword>
<evidence type="ECO:0000256" key="1">
    <source>
        <dbReference type="ARBA" id="ARBA00011955"/>
    </source>
</evidence>
<reference evidence="12 13" key="1">
    <citation type="submission" date="2019-09" db="EMBL/GenBank/DDBJ databases">
        <title>Sulfurimonas gotlandica sp. nov., a chemoautotrophic and psychrotolerant epsilonproteobacterium isolated from a pelagic redoxcline, and an emended description of the genus Sulfurimonas.</title>
        <authorList>
            <person name="Wang S."/>
            <person name="Jiang L."/>
            <person name="Shao S."/>
        </authorList>
    </citation>
    <scope>NUCLEOTIDE SEQUENCE [LARGE SCALE GENOMIC DNA]</scope>
    <source>
        <strain evidence="12 13">GYSZ_1</strain>
    </source>
</reference>